<accession>A0A8J6AMK8</accession>
<dbReference type="InterPro" id="IPR012678">
    <property type="entry name" value="Ribosomal_uL23/eL15/eS24_sf"/>
</dbReference>
<dbReference type="InterPro" id="IPR013025">
    <property type="entry name" value="Ribosomal_uL23-like"/>
</dbReference>
<dbReference type="PANTHER" id="PTHR11620">
    <property type="entry name" value="60S RIBOSOMAL PROTEIN L23A"/>
    <property type="match status" value="1"/>
</dbReference>
<protein>
    <submittedName>
        <fullName evidence="4">60S ribosomal protein L23a</fullName>
    </submittedName>
</protein>
<keyword evidence="2 4" id="KW-0689">Ribosomal protein</keyword>
<dbReference type="SUPFAM" id="SSF54189">
    <property type="entry name" value="Ribosomal proteins S24e, L23 and L15e"/>
    <property type="match status" value="1"/>
</dbReference>
<dbReference type="GO" id="GO:0003735">
    <property type="term" value="F:structural constituent of ribosome"/>
    <property type="evidence" value="ECO:0007669"/>
    <property type="project" value="InterPro"/>
</dbReference>
<keyword evidence="3" id="KW-0687">Ribonucleoprotein</keyword>
<proteinExistence type="inferred from homology"/>
<evidence type="ECO:0000313" key="5">
    <source>
        <dbReference type="Proteomes" id="UP000700334"/>
    </source>
</evidence>
<evidence type="ECO:0000313" key="4">
    <source>
        <dbReference type="EMBL" id="KAG8522121.1"/>
    </source>
</evidence>
<dbReference type="InterPro" id="IPR012677">
    <property type="entry name" value="Nucleotide-bd_a/b_plait_sf"/>
</dbReference>
<evidence type="ECO:0000256" key="1">
    <source>
        <dbReference type="ARBA" id="ARBA00006700"/>
    </source>
</evidence>
<sequence length="79" mass="8939">MESAMKKREDDNTHVFTVVIEANKYQIKQAVTKPYDIQVTKVNTLIRSDGEKARVQLAADCVLWMLPTKLESSKLSIDG</sequence>
<evidence type="ECO:0000256" key="3">
    <source>
        <dbReference type="ARBA" id="ARBA00023274"/>
    </source>
</evidence>
<reference evidence="4" key="1">
    <citation type="journal article" date="2021" name="Evol. Appl.">
        <title>The genome of the Pyrenean desman and the effects of bottlenecks and inbreeding on the genomic landscape of an endangered species.</title>
        <authorList>
            <person name="Escoda L."/>
            <person name="Castresana J."/>
        </authorList>
    </citation>
    <scope>NUCLEOTIDE SEQUENCE</scope>
    <source>
        <strain evidence="4">IBE-C5619</strain>
    </source>
</reference>
<organism evidence="4 5">
    <name type="scientific">Galemys pyrenaicus</name>
    <name type="common">Iberian desman</name>
    <name type="synonym">Pyrenean desman</name>
    <dbReference type="NCBI Taxonomy" id="202257"/>
    <lineage>
        <taxon>Eukaryota</taxon>
        <taxon>Metazoa</taxon>
        <taxon>Chordata</taxon>
        <taxon>Craniata</taxon>
        <taxon>Vertebrata</taxon>
        <taxon>Euteleostomi</taxon>
        <taxon>Mammalia</taxon>
        <taxon>Eutheria</taxon>
        <taxon>Laurasiatheria</taxon>
        <taxon>Eulipotyphla</taxon>
        <taxon>Talpidae</taxon>
        <taxon>Galemys</taxon>
    </lineage>
</organism>
<dbReference type="Pfam" id="PF00276">
    <property type="entry name" value="Ribosomal_L23"/>
    <property type="match status" value="1"/>
</dbReference>
<dbReference type="Proteomes" id="UP000700334">
    <property type="component" value="Unassembled WGS sequence"/>
</dbReference>
<dbReference type="OrthoDB" id="1267328at2759"/>
<dbReference type="EMBL" id="JAGFMF010011446">
    <property type="protein sequence ID" value="KAG8522121.1"/>
    <property type="molecule type" value="Genomic_DNA"/>
</dbReference>
<comment type="caution">
    <text evidence="4">The sequence shown here is derived from an EMBL/GenBank/DDBJ whole genome shotgun (WGS) entry which is preliminary data.</text>
</comment>
<keyword evidence="5" id="KW-1185">Reference proteome</keyword>
<dbReference type="AlphaFoldDB" id="A0A8J6AMK8"/>
<dbReference type="Gene3D" id="3.30.70.330">
    <property type="match status" value="1"/>
</dbReference>
<dbReference type="GO" id="GO:0044391">
    <property type="term" value="C:ribosomal subunit"/>
    <property type="evidence" value="ECO:0007669"/>
    <property type="project" value="UniProtKB-ARBA"/>
</dbReference>
<dbReference type="GO" id="GO:0006412">
    <property type="term" value="P:translation"/>
    <property type="evidence" value="ECO:0007669"/>
    <property type="project" value="InterPro"/>
</dbReference>
<evidence type="ECO:0000256" key="2">
    <source>
        <dbReference type="ARBA" id="ARBA00022980"/>
    </source>
</evidence>
<gene>
    <name evidence="4" type="ORF">J0S82_000271</name>
</gene>
<name>A0A8J6AMK8_GALPY</name>
<comment type="similarity">
    <text evidence="1">Belongs to the universal ribosomal protein uL23 family.</text>
</comment>